<dbReference type="SUPFAM" id="SSF53335">
    <property type="entry name" value="S-adenosyl-L-methionine-dependent methyltransferases"/>
    <property type="match status" value="1"/>
</dbReference>
<evidence type="ECO:0000256" key="2">
    <source>
        <dbReference type="ARBA" id="ARBA00004746"/>
    </source>
</evidence>
<evidence type="ECO:0000313" key="10">
    <source>
        <dbReference type="EMBL" id="PPI88067.1"/>
    </source>
</evidence>
<keyword evidence="4 8" id="KW-0489">Methyltransferase</keyword>
<dbReference type="AlphaFoldDB" id="A0A2P5T0F4"/>
<dbReference type="PANTHER" id="PTHR13090">
    <property type="entry name" value="ARGININE-HYDROXYLASE NDUFAF5, MITOCHONDRIAL"/>
    <property type="match status" value="1"/>
</dbReference>
<evidence type="ECO:0000256" key="6">
    <source>
        <dbReference type="ARBA" id="ARBA00022691"/>
    </source>
</evidence>
<dbReference type="InterPro" id="IPR050602">
    <property type="entry name" value="Malonyl-ACP_OMT"/>
</dbReference>
<accession>A0A2P5T0F4</accession>
<dbReference type="RefSeq" id="WP_136130677.1">
    <property type="nucleotide sequence ID" value="NZ_PDKT01000001.1"/>
</dbReference>
<sequence length="251" mass="28750">MMLQFNKQAIAKAFDRAAIHYDSYATLQRLSGNLLLKLAPSYSGRLLLDAGCGTGWYSRIWRERGKYVIALDLSLQMLKQAKKNNTAHHYIVGDIDNLPIAKSSLDIVWSNLVVQWANDLSKVLNRFNQILKPYGCLLFSTLSDGSLQELHCAWSYLDKHNHANHFPSKKEIFKICQEQHIACRSKVVIMHFPNVISAMHSLKGIGATHIHKGRNSILLTRKRLGRLQTYWPRDKYGFRLSYHLIYGVANL</sequence>
<protein>
    <recommendedName>
        <fullName evidence="3 8">Malonyl-[acyl-carrier protein] O-methyltransferase</fullName>
        <shortName evidence="8">Malonyl-ACP O-methyltransferase</shortName>
        <ecNumber evidence="3 8">2.1.1.197</ecNumber>
    </recommendedName>
    <alternativeName>
        <fullName evidence="8">Biotin synthesis protein BioC</fullName>
    </alternativeName>
</protein>
<keyword evidence="6 8" id="KW-0949">S-adenosyl-L-methionine</keyword>
<dbReference type="NCBIfam" id="TIGR02072">
    <property type="entry name" value="BioC"/>
    <property type="match status" value="1"/>
</dbReference>
<gene>
    <name evidence="8 10" type="primary">bioC</name>
    <name evidence="10" type="ORF">CRV12_00270</name>
</gene>
<feature type="domain" description="Methyltransferase type 11" evidence="9">
    <location>
        <begin position="48"/>
        <end position="139"/>
    </location>
</feature>
<evidence type="ECO:0000256" key="4">
    <source>
        <dbReference type="ARBA" id="ARBA00022603"/>
    </source>
</evidence>
<comment type="catalytic activity">
    <reaction evidence="1 8">
        <text>malonyl-[ACP] + S-adenosyl-L-methionine = malonyl-[ACP] methyl ester + S-adenosyl-L-homocysteine</text>
        <dbReference type="Rhea" id="RHEA:17105"/>
        <dbReference type="Rhea" id="RHEA-COMP:9623"/>
        <dbReference type="Rhea" id="RHEA-COMP:9954"/>
        <dbReference type="ChEBI" id="CHEBI:57856"/>
        <dbReference type="ChEBI" id="CHEBI:59789"/>
        <dbReference type="ChEBI" id="CHEBI:78449"/>
        <dbReference type="ChEBI" id="CHEBI:78845"/>
        <dbReference type="EC" id="2.1.1.197"/>
    </reaction>
</comment>
<dbReference type="GO" id="GO:0032259">
    <property type="term" value="P:methylation"/>
    <property type="evidence" value="ECO:0007669"/>
    <property type="project" value="UniProtKB-KW"/>
</dbReference>
<dbReference type="EC" id="2.1.1.197" evidence="3 8"/>
<dbReference type="GO" id="GO:0009102">
    <property type="term" value="P:biotin biosynthetic process"/>
    <property type="evidence" value="ECO:0007669"/>
    <property type="project" value="UniProtKB-UniRule"/>
</dbReference>
<dbReference type="Gene3D" id="3.40.50.150">
    <property type="entry name" value="Vaccinia Virus protein VP39"/>
    <property type="match status" value="1"/>
</dbReference>
<comment type="caution">
    <text evidence="10">The sequence shown here is derived from an EMBL/GenBank/DDBJ whole genome shotgun (WGS) entry which is preliminary data.</text>
</comment>
<keyword evidence="7 8" id="KW-0093">Biotin biosynthesis</keyword>
<evidence type="ECO:0000259" key="9">
    <source>
        <dbReference type="Pfam" id="PF08241"/>
    </source>
</evidence>
<dbReference type="Proteomes" id="UP000296153">
    <property type="component" value="Unassembled WGS sequence"/>
</dbReference>
<dbReference type="GO" id="GO:0008757">
    <property type="term" value="F:S-adenosylmethionine-dependent methyltransferase activity"/>
    <property type="evidence" value="ECO:0007669"/>
    <property type="project" value="InterPro"/>
</dbReference>
<dbReference type="CDD" id="cd02440">
    <property type="entry name" value="AdoMet_MTases"/>
    <property type="match status" value="1"/>
</dbReference>
<dbReference type="HAMAP" id="MF_00835">
    <property type="entry name" value="BioC"/>
    <property type="match status" value="1"/>
</dbReference>
<organism evidence="10 11">
    <name type="scientific">Candidatus Pantoea edessiphila</name>
    <dbReference type="NCBI Taxonomy" id="2044610"/>
    <lineage>
        <taxon>Bacteria</taxon>
        <taxon>Pseudomonadati</taxon>
        <taxon>Pseudomonadota</taxon>
        <taxon>Gammaproteobacteria</taxon>
        <taxon>Enterobacterales</taxon>
        <taxon>Erwiniaceae</taxon>
        <taxon>Pantoea</taxon>
    </lineage>
</organism>
<evidence type="ECO:0000256" key="8">
    <source>
        <dbReference type="HAMAP-Rule" id="MF_00835"/>
    </source>
</evidence>
<evidence type="ECO:0000313" key="11">
    <source>
        <dbReference type="Proteomes" id="UP000296153"/>
    </source>
</evidence>
<proteinExistence type="inferred from homology"/>
<dbReference type="InterPro" id="IPR011814">
    <property type="entry name" value="BioC"/>
</dbReference>
<reference evidence="10 11" key="1">
    <citation type="journal article" date="2018" name="Genome Biol. Evol.">
        <title>Cladogenesis and Genomic Streamlining in Extracellular Endosymbionts of Tropical Stink Bugs.</title>
        <authorList>
            <person name="Otero-Bravo A."/>
            <person name="Goffredi S."/>
            <person name="Sabree Z.L."/>
        </authorList>
    </citation>
    <scope>NUCLEOTIDE SEQUENCE [LARGE SCALE GENOMIC DNA]</scope>
    <source>
        <strain evidence="10 11">SoEE</strain>
    </source>
</reference>
<dbReference type="GO" id="GO:0010340">
    <property type="term" value="F:carboxyl-O-methyltransferase activity"/>
    <property type="evidence" value="ECO:0007669"/>
    <property type="project" value="UniProtKB-UniRule"/>
</dbReference>
<keyword evidence="5 8" id="KW-0808">Transferase</keyword>
<comment type="similarity">
    <text evidence="8">Belongs to the methyltransferase superfamily.</text>
</comment>
<dbReference type="OrthoDB" id="9760689at2"/>
<dbReference type="GO" id="GO:0102130">
    <property type="term" value="F:malonyl-CoA methyltransferase activity"/>
    <property type="evidence" value="ECO:0007669"/>
    <property type="project" value="UniProtKB-EC"/>
</dbReference>
<comment type="pathway">
    <text evidence="2 8">Cofactor biosynthesis; biotin biosynthesis.</text>
</comment>
<evidence type="ECO:0000256" key="5">
    <source>
        <dbReference type="ARBA" id="ARBA00022679"/>
    </source>
</evidence>
<dbReference type="PANTHER" id="PTHR13090:SF1">
    <property type="entry name" value="ARGININE-HYDROXYLASE NDUFAF5, MITOCHONDRIAL"/>
    <property type="match status" value="1"/>
</dbReference>
<evidence type="ECO:0000256" key="1">
    <source>
        <dbReference type="ARBA" id="ARBA00000852"/>
    </source>
</evidence>
<evidence type="ECO:0000256" key="7">
    <source>
        <dbReference type="ARBA" id="ARBA00022756"/>
    </source>
</evidence>
<dbReference type="UniPathway" id="UPA00078"/>
<dbReference type="Pfam" id="PF08241">
    <property type="entry name" value="Methyltransf_11"/>
    <property type="match status" value="1"/>
</dbReference>
<comment type="function">
    <text evidence="8">Converts the free carboxyl group of a malonyl-thioester to its methyl ester by transfer of a methyl group from S-adenosyl-L-methionine (SAM). It allows to synthesize pimeloyl-ACP via the fatty acid synthetic pathway.</text>
</comment>
<name>A0A2P5T0F4_9GAMM</name>
<dbReference type="InterPro" id="IPR013216">
    <property type="entry name" value="Methyltransf_11"/>
</dbReference>
<evidence type="ECO:0000256" key="3">
    <source>
        <dbReference type="ARBA" id="ARBA00012327"/>
    </source>
</evidence>
<dbReference type="InterPro" id="IPR029063">
    <property type="entry name" value="SAM-dependent_MTases_sf"/>
</dbReference>
<dbReference type="EMBL" id="PDKT01000001">
    <property type="protein sequence ID" value="PPI88067.1"/>
    <property type="molecule type" value="Genomic_DNA"/>
</dbReference>